<accession>A0A7W7RH83</accession>
<dbReference type="GO" id="GO:0006355">
    <property type="term" value="P:regulation of DNA-templated transcription"/>
    <property type="evidence" value="ECO:0007669"/>
    <property type="project" value="InterPro"/>
</dbReference>
<feature type="domain" description="Response regulatory" evidence="7">
    <location>
        <begin position="1"/>
        <end position="114"/>
    </location>
</feature>
<dbReference type="PANTHER" id="PTHR43214:SF24">
    <property type="entry name" value="TRANSCRIPTIONAL REGULATORY PROTEIN NARL-RELATED"/>
    <property type="match status" value="1"/>
</dbReference>
<gene>
    <name evidence="8" type="ORF">F4561_002772</name>
</gene>
<dbReference type="PANTHER" id="PTHR43214">
    <property type="entry name" value="TWO-COMPONENT RESPONSE REGULATOR"/>
    <property type="match status" value="1"/>
</dbReference>
<dbReference type="PROSITE" id="PS50043">
    <property type="entry name" value="HTH_LUXR_2"/>
    <property type="match status" value="1"/>
</dbReference>
<evidence type="ECO:0000313" key="8">
    <source>
        <dbReference type="EMBL" id="MBB4931952.1"/>
    </source>
</evidence>
<dbReference type="Proteomes" id="UP000523007">
    <property type="component" value="Unassembled WGS sequence"/>
</dbReference>
<evidence type="ECO:0000256" key="1">
    <source>
        <dbReference type="ARBA" id="ARBA00022553"/>
    </source>
</evidence>
<dbReference type="SMART" id="SM00421">
    <property type="entry name" value="HTH_LUXR"/>
    <property type="match status" value="1"/>
</dbReference>
<keyword evidence="4" id="KW-0804">Transcription</keyword>
<evidence type="ECO:0000313" key="9">
    <source>
        <dbReference type="Proteomes" id="UP000523007"/>
    </source>
</evidence>
<dbReference type="GO" id="GO:0003677">
    <property type="term" value="F:DNA binding"/>
    <property type="evidence" value="ECO:0007669"/>
    <property type="project" value="UniProtKB-KW"/>
</dbReference>
<dbReference type="GO" id="GO:0000160">
    <property type="term" value="P:phosphorelay signal transduction system"/>
    <property type="evidence" value="ECO:0007669"/>
    <property type="project" value="InterPro"/>
</dbReference>
<evidence type="ECO:0000256" key="2">
    <source>
        <dbReference type="ARBA" id="ARBA00023015"/>
    </source>
</evidence>
<dbReference type="SUPFAM" id="SSF52172">
    <property type="entry name" value="CheY-like"/>
    <property type="match status" value="1"/>
</dbReference>
<dbReference type="Pfam" id="PF00072">
    <property type="entry name" value="Response_reg"/>
    <property type="match status" value="1"/>
</dbReference>
<feature type="domain" description="HTH luxR-type" evidence="6">
    <location>
        <begin position="134"/>
        <end position="200"/>
    </location>
</feature>
<dbReference type="InterPro" id="IPR011006">
    <property type="entry name" value="CheY-like_superfamily"/>
</dbReference>
<dbReference type="EMBL" id="JACHJT010000001">
    <property type="protein sequence ID" value="MBB4931952.1"/>
    <property type="molecule type" value="Genomic_DNA"/>
</dbReference>
<protein>
    <submittedName>
        <fullName evidence="8">DNA-binding NarL/FixJ family response regulator</fullName>
    </submittedName>
</protein>
<sequence>MLLREGLRSLLERFEFEIAASVGDAEALASAVAQHGPDLVVTDIRMPPGFRDEGLRAAVQLRATRPELPIVVLSHYVETRYVGTLLDFNDGRAIGYLLKERVADVEEFVASLRRVAAGGTAVDPAVVKRLVQRQHDPLDQLTRRERDVLVLMAEGHSNSRVARELTVSEAAIGKHIGSIMAKLDLAHEDVEANRRVKAVLAFLRA</sequence>
<dbReference type="InterPro" id="IPR001789">
    <property type="entry name" value="Sig_transdc_resp-reg_receiver"/>
</dbReference>
<dbReference type="Pfam" id="PF00196">
    <property type="entry name" value="GerE"/>
    <property type="match status" value="1"/>
</dbReference>
<dbReference type="CDD" id="cd17535">
    <property type="entry name" value="REC_NarL-like"/>
    <property type="match status" value="1"/>
</dbReference>
<dbReference type="Gene3D" id="3.40.50.2300">
    <property type="match status" value="1"/>
</dbReference>
<dbReference type="SMART" id="SM00448">
    <property type="entry name" value="REC"/>
    <property type="match status" value="1"/>
</dbReference>
<dbReference type="AlphaFoldDB" id="A0A7W7RH83"/>
<proteinExistence type="predicted"/>
<keyword evidence="3 8" id="KW-0238">DNA-binding</keyword>
<dbReference type="InterPro" id="IPR039420">
    <property type="entry name" value="WalR-like"/>
</dbReference>
<reference evidence="8 9" key="1">
    <citation type="submission" date="2020-08" db="EMBL/GenBank/DDBJ databases">
        <title>Sequencing the genomes of 1000 actinobacteria strains.</title>
        <authorList>
            <person name="Klenk H.-P."/>
        </authorList>
    </citation>
    <scope>NUCLEOTIDE SEQUENCE [LARGE SCALE GENOMIC DNA]</scope>
    <source>
        <strain evidence="8 9">DSM 102030</strain>
    </source>
</reference>
<evidence type="ECO:0000259" key="6">
    <source>
        <dbReference type="PROSITE" id="PS50043"/>
    </source>
</evidence>
<evidence type="ECO:0000256" key="4">
    <source>
        <dbReference type="ARBA" id="ARBA00023163"/>
    </source>
</evidence>
<feature type="modified residue" description="4-aspartylphosphate" evidence="5">
    <location>
        <position position="43"/>
    </location>
</feature>
<name>A0A7W7RH83_9ACTN</name>
<keyword evidence="9" id="KW-1185">Reference proteome</keyword>
<dbReference type="InterPro" id="IPR016032">
    <property type="entry name" value="Sig_transdc_resp-reg_C-effctor"/>
</dbReference>
<evidence type="ECO:0000256" key="3">
    <source>
        <dbReference type="ARBA" id="ARBA00023125"/>
    </source>
</evidence>
<dbReference type="CDD" id="cd06170">
    <property type="entry name" value="LuxR_C_like"/>
    <property type="match status" value="1"/>
</dbReference>
<dbReference type="InterPro" id="IPR058245">
    <property type="entry name" value="NreC/VraR/RcsB-like_REC"/>
</dbReference>
<dbReference type="InterPro" id="IPR000792">
    <property type="entry name" value="Tscrpt_reg_LuxR_C"/>
</dbReference>
<keyword evidence="2" id="KW-0805">Transcription regulation</keyword>
<dbReference type="PROSITE" id="PS50110">
    <property type="entry name" value="RESPONSE_REGULATORY"/>
    <property type="match status" value="1"/>
</dbReference>
<evidence type="ECO:0000256" key="5">
    <source>
        <dbReference type="PROSITE-ProRule" id="PRU00169"/>
    </source>
</evidence>
<comment type="caution">
    <text evidence="8">The sequence shown here is derived from an EMBL/GenBank/DDBJ whole genome shotgun (WGS) entry which is preliminary data.</text>
</comment>
<dbReference type="SUPFAM" id="SSF46894">
    <property type="entry name" value="C-terminal effector domain of the bipartite response regulators"/>
    <property type="match status" value="1"/>
</dbReference>
<keyword evidence="1 5" id="KW-0597">Phosphoprotein</keyword>
<dbReference type="PRINTS" id="PR00038">
    <property type="entry name" value="HTHLUXR"/>
</dbReference>
<evidence type="ECO:0000259" key="7">
    <source>
        <dbReference type="PROSITE" id="PS50110"/>
    </source>
</evidence>
<organism evidence="8 9">
    <name type="scientific">Lipingzhangella halophila</name>
    <dbReference type="NCBI Taxonomy" id="1783352"/>
    <lineage>
        <taxon>Bacteria</taxon>
        <taxon>Bacillati</taxon>
        <taxon>Actinomycetota</taxon>
        <taxon>Actinomycetes</taxon>
        <taxon>Streptosporangiales</taxon>
        <taxon>Nocardiopsidaceae</taxon>
        <taxon>Lipingzhangella</taxon>
    </lineage>
</organism>